<name>A0A2P5CQA1_PARAD</name>
<feature type="region of interest" description="Disordered" evidence="1">
    <location>
        <begin position="52"/>
        <end position="88"/>
    </location>
</feature>
<dbReference type="AlphaFoldDB" id="A0A2P5CQA1"/>
<protein>
    <submittedName>
        <fullName evidence="2">Uncharacterized protein</fullName>
    </submittedName>
</protein>
<evidence type="ECO:0000313" key="2">
    <source>
        <dbReference type="EMBL" id="PON63205.1"/>
    </source>
</evidence>
<reference evidence="3" key="1">
    <citation type="submission" date="2016-06" db="EMBL/GenBank/DDBJ databases">
        <title>Parallel loss of symbiosis genes in relatives of nitrogen-fixing non-legume Parasponia.</title>
        <authorList>
            <person name="Van Velzen R."/>
            <person name="Holmer R."/>
            <person name="Bu F."/>
            <person name="Rutten L."/>
            <person name="Van Zeijl A."/>
            <person name="Liu W."/>
            <person name="Santuari L."/>
            <person name="Cao Q."/>
            <person name="Sharma T."/>
            <person name="Shen D."/>
            <person name="Roswanjaya Y."/>
            <person name="Wardhani T."/>
            <person name="Kalhor M.S."/>
            <person name="Jansen J."/>
            <person name="Van den Hoogen J."/>
            <person name="Gungor B."/>
            <person name="Hartog M."/>
            <person name="Hontelez J."/>
            <person name="Verver J."/>
            <person name="Yang W.-C."/>
            <person name="Schijlen E."/>
            <person name="Repin R."/>
            <person name="Schilthuizen M."/>
            <person name="Schranz E."/>
            <person name="Heidstra R."/>
            <person name="Miyata K."/>
            <person name="Fedorova E."/>
            <person name="Kohlen W."/>
            <person name="Bisseling T."/>
            <person name="Smit S."/>
            <person name="Geurts R."/>
        </authorList>
    </citation>
    <scope>NUCLEOTIDE SEQUENCE [LARGE SCALE GENOMIC DNA]</scope>
    <source>
        <strain evidence="3">cv. WU1-14</strain>
    </source>
</reference>
<proteinExistence type="predicted"/>
<evidence type="ECO:0000313" key="3">
    <source>
        <dbReference type="Proteomes" id="UP000237105"/>
    </source>
</evidence>
<dbReference type="Proteomes" id="UP000237105">
    <property type="component" value="Unassembled WGS sequence"/>
</dbReference>
<evidence type="ECO:0000256" key="1">
    <source>
        <dbReference type="SAM" id="MobiDB-lite"/>
    </source>
</evidence>
<comment type="caution">
    <text evidence="2">The sequence shown here is derived from an EMBL/GenBank/DDBJ whole genome shotgun (WGS) entry which is preliminary data.</text>
</comment>
<keyword evidence="3" id="KW-1185">Reference proteome</keyword>
<dbReference type="EMBL" id="JXTB01000106">
    <property type="protein sequence ID" value="PON63205.1"/>
    <property type="molecule type" value="Genomic_DNA"/>
</dbReference>
<feature type="compositionally biased region" description="Polar residues" evidence="1">
    <location>
        <begin position="68"/>
        <end position="88"/>
    </location>
</feature>
<accession>A0A2P5CQA1</accession>
<sequence length="88" mass="9475">MVKYENQSLPWKCENYQAHHGALQQQAFNICIVKKLTQDVISSGEPCSGAIVQDSASFDNGTDDGEHSTPSSNATSLSTTTPFATLLI</sequence>
<organism evidence="2 3">
    <name type="scientific">Parasponia andersonii</name>
    <name type="common">Sponia andersonii</name>
    <dbReference type="NCBI Taxonomy" id="3476"/>
    <lineage>
        <taxon>Eukaryota</taxon>
        <taxon>Viridiplantae</taxon>
        <taxon>Streptophyta</taxon>
        <taxon>Embryophyta</taxon>
        <taxon>Tracheophyta</taxon>
        <taxon>Spermatophyta</taxon>
        <taxon>Magnoliopsida</taxon>
        <taxon>eudicotyledons</taxon>
        <taxon>Gunneridae</taxon>
        <taxon>Pentapetalae</taxon>
        <taxon>rosids</taxon>
        <taxon>fabids</taxon>
        <taxon>Rosales</taxon>
        <taxon>Cannabaceae</taxon>
        <taxon>Parasponia</taxon>
    </lineage>
</organism>
<gene>
    <name evidence="2" type="ORF">PanWU01x14_132990</name>
</gene>